<dbReference type="Proteomes" id="UP000094527">
    <property type="component" value="Unassembled WGS sequence"/>
</dbReference>
<feature type="signal peptide" evidence="1">
    <location>
        <begin position="1"/>
        <end position="22"/>
    </location>
</feature>
<organism evidence="2 3">
    <name type="scientific">Orchesella cincta</name>
    <name type="common">Springtail</name>
    <name type="synonym">Podura cincta</name>
    <dbReference type="NCBI Taxonomy" id="48709"/>
    <lineage>
        <taxon>Eukaryota</taxon>
        <taxon>Metazoa</taxon>
        <taxon>Ecdysozoa</taxon>
        <taxon>Arthropoda</taxon>
        <taxon>Hexapoda</taxon>
        <taxon>Collembola</taxon>
        <taxon>Entomobryomorpha</taxon>
        <taxon>Entomobryoidea</taxon>
        <taxon>Orchesellidae</taxon>
        <taxon>Orchesellinae</taxon>
        <taxon>Orchesella</taxon>
    </lineage>
</organism>
<dbReference type="EMBL" id="LJIJ01000236">
    <property type="protein sequence ID" value="ODN00056.1"/>
    <property type="molecule type" value="Genomic_DNA"/>
</dbReference>
<sequence length="320" mass="35737">MATVRKMTTFSVLLSLIGWTSAFVFQLNTNSKPQKEMTAPAESELFEKFYNEYFSRQESFFTEAKELAKAGESTDASCKTCNFVGGDINTCFADCITKKVGSYQNLAENIADTVKTMFCKPLGLKMDKFFGGQEGKGNPIWRDFKTFAQRVKKQLKSSVPLQNVVESWISNVHLLDESPMHVYSKVRTQISDLFDESEMDMANPNSFTAKCNSKDLSAGLSTLIGAGKQKGYVMDILFRGLFSVRSSLFYTFGNPTNQFGSFLEGLNAMVGKNCDLISYAMDEGSSESNCDSLGHYPNFDFPFPRDLIHLAPKCPEEGIY</sequence>
<reference evidence="2 3" key="1">
    <citation type="journal article" date="2016" name="Genome Biol. Evol.">
        <title>Gene Family Evolution Reflects Adaptation to Soil Environmental Stressors in the Genome of the Collembolan Orchesella cincta.</title>
        <authorList>
            <person name="Faddeeva-Vakhrusheva A."/>
            <person name="Derks M.F."/>
            <person name="Anvar S.Y."/>
            <person name="Agamennone V."/>
            <person name="Suring W."/>
            <person name="Smit S."/>
            <person name="van Straalen N.M."/>
            <person name="Roelofs D."/>
        </authorList>
    </citation>
    <scope>NUCLEOTIDE SEQUENCE [LARGE SCALE GENOMIC DNA]</scope>
    <source>
        <tissue evidence="2">Mixed pool</tissue>
    </source>
</reference>
<keyword evidence="1" id="KW-0732">Signal</keyword>
<protein>
    <submittedName>
        <fullName evidence="2">Uncharacterized protein</fullName>
    </submittedName>
</protein>
<gene>
    <name evidence="2" type="ORF">Ocin01_06623</name>
</gene>
<dbReference type="AlphaFoldDB" id="A0A1D2N533"/>
<evidence type="ECO:0000313" key="3">
    <source>
        <dbReference type="Proteomes" id="UP000094527"/>
    </source>
</evidence>
<comment type="caution">
    <text evidence="2">The sequence shown here is derived from an EMBL/GenBank/DDBJ whole genome shotgun (WGS) entry which is preliminary data.</text>
</comment>
<evidence type="ECO:0000313" key="2">
    <source>
        <dbReference type="EMBL" id="ODN00056.1"/>
    </source>
</evidence>
<keyword evidence="3" id="KW-1185">Reference proteome</keyword>
<name>A0A1D2N533_ORCCI</name>
<evidence type="ECO:0000256" key="1">
    <source>
        <dbReference type="SAM" id="SignalP"/>
    </source>
</evidence>
<accession>A0A1D2N533</accession>
<feature type="chain" id="PRO_5008905045" evidence="1">
    <location>
        <begin position="23"/>
        <end position="320"/>
    </location>
</feature>
<proteinExistence type="predicted"/>